<keyword evidence="1" id="KW-0732">Signal</keyword>
<evidence type="ECO:0000256" key="1">
    <source>
        <dbReference type="SAM" id="SignalP"/>
    </source>
</evidence>
<dbReference type="Proteomes" id="UP000495940">
    <property type="component" value="Chromosome"/>
</dbReference>
<evidence type="ECO:0008006" key="4">
    <source>
        <dbReference type="Google" id="ProtNLM"/>
    </source>
</evidence>
<keyword evidence="3" id="KW-1185">Reference proteome</keyword>
<evidence type="ECO:0000313" key="3">
    <source>
        <dbReference type="Proteomes" id="UP000495940"/>
    </source>
</evidence>
<proteinExistence type="predicted"/>
<gene>
    <name evidence="2" type="ORF">CEB94_37850</name>
</gene>
<protein>
    <recommendedName>
        <fullName evidence="4">Tat pathway signal sequence domain protein</fullName>
    </recommendedName>
</protein>
<organism evidence="2 3">
    <name type="scientific">Streptomyces hawaiiensis</name>
    <dbReference type="NCBI Taxonomy" id="67305"/>
    <lineage>
        <taxon>Bacteria</taxon>
        <taxon>Bacillati</taxon>
        <taxon>Actinomycetota</taxon>
        <taxon>Actinomycetes</taxon>
        <taxon>Kitasatosporales</taxon>
        <taxon>Streptomycetaceae</taxon>
        <taxon>Streptomyces</taxon>
    </lineage>
</organism>
<sequence length="289" mass="29853">MAVRRRTLRILTGAAAASVALASTAWSRPAPPQPAVRAPAAGAAATLCAPAGVLRGDDGERAAVSLCAGSGTPVMAVSAPATCRRPGASVRYACLTSGTWTARRDGARVASGTLPGSQPYPGPGTYDVTATVHVRSAPDGVDLRGTVRATLTLTAPKQRPTHRVEVDRTTLSRGSTTTLTYRVYRDSEQGDGSARFGLIGEESTGVRISTEDARCVNPLVGSHPSKARLTHSVDCALTELQPGRPATVRVRVTTAATCSTVVSKLGYWTPRGQALYTGGMVEGPTVGCD</sequence>
<name>A0A6G5RQ03_9ACTN</name>
<reference evidence="2 3" key="1">
    <citation type="submission" date="2017-06" db="EMBL/GenBank/DDBJ databases">
        <title>Complete Genome Sequence of Streptomyces hawaiiensis NRRL 15010 and insights into acyldepsipeptides biosynthesis.</title>
        <authorList>
            <person name="Mariita R.M."/>
            <person name="Sello J.K."/>
        </authorList>
    </citation>
    <scope>NUCLEOTIDE SEQUENCE [LARGE SCALE GENOMIC DNA]</scope>
    <source>
        <strain evidence="2 3">ATCC 12236</strain>
    </source>
</reference>
<dbReference type="AlphaFoldDB" id="A0A6G5RQ03"/>
<feature type="chain" id="PRO_5026112616" description="Tat pathway signal sequence domain protein" evidence="1">
    <location>
        <begin position="23"/>
        <end position="289"/>
    </location>
</feature>
<feature type="signal peptide" evidence="1">
    <location>
        <begin position="1"/>
        <end position="22"/>
    </location>
</feature>
<accession>A0A6G5RQ03</accession>
<dbReference type="KEGG" id="shaw:CEB94_37850"/>
<dbReference type="RefSeq" id="WP_175436374.1">
    <property type="nucleotide sequence ID" value="NZ_CP021978.1"/>
</dbReference>
<dbReference type="EMBL" id="CP021978">
    <property type="protein sequence ID" value="QCD59911.1"/>
    <property type="molecule type" value="Genomic_DNA"/>
</dbReference>
<evidence type="ECO:0000313" key="2">
    <source>
        <dbReference type="EMBL" id="QCD59911.1"/>
    </source>
</evidence>